<dbReference type="AlphaFoldDB" id="A0A9N9N790"/>
<dbReference type="Proteomes" id="UP000789759">
    <property type="component" value="Unassembled WGS sequence"/>
</dbReference>
<sequence length="69" mass="8015">YTVFKENWSYTNKRPIDCLSNTPNANTEATIVSNLVGCFYSKLCRLVKLANIDEEQIQLQFFHRLLSTN</sequence>
<protein>
    <submittedName>
        <fullName evidence="1">10345_t:CDS:1</fullName>
    </submittedName>
</protein>
<gene>
    <name evidence="1" type="ORF">CPELLU_LOCUS12216</name>
</gene>
<organism evidence="1 2">
    <name type="scientific">Cetraspora pellucida</name>
    <dbReference type="NCBI Taxonomy" id="1433469"/>
    <lineage>
        <taxon>Eukaryota</taxon>
        <taxon>Fungi</taxon>
        <taxon>Fungi incertae sedis</taxon>
        <taxon>Mucoromycota</taxon>
        <taxon>Glomeromycotina</taxon>
        <taxon>Glomeromycetes</taxon>
        <taxon>Diversisporales</taxon>
        <taxon>Gigasporaceae</taxon>
        <taxon>Cetraspora</taxon>
    </lineage>
</organism>
<proteinExistence type="predicted"/>
<evidence type="ECO:0000313" key="1">
    <source>
        <dbReference type="EMBL" id="CAG8708816.1"/>
    </source>
</evidence>
<evidence type="ECO:0000313" key="2">
    <source>
        <dbReference type="Proteomes" id="UP000789759"/>
    </source>
</evidence>
<name>A0A9N9N790_9GLOM</name>
<comment type="caution">
    <text evidence="1">The sequence shown here is derived from an EMBL/GenBank/DDBJ whole genome shotgun (WGS) entry which is preliminary data.</text>
</comment>
<accession>A0A9N9N790</accession>
<reference evidence="1" key="1">
    <citation type="submission" date="2021-06" db="EMBL/GenBank/DDBJ databases">
        <authorList>
            <person name="Kallberg Y."/>
            <person name="Tangrot J."/>
            <person name="Rosling A."/>
        </authorList>
    </citation>
    <scope>NUCLEOTIDE SEQUENCE</scope>
    <source>
        <strain evidence="1">FL966</strain>
    </source>
</reference>
<feature type="non-terminal residue" evidence="1">
    <location>
        <position position="69"/>
    </location>
</feature>
<keyword evidence="2" id="KW-1185">Reference proteome</keyword>
<dbReference type="EMBL" id="CAJVQA010011586">
    <property type="protein sequence ID" value="CAG8708816.1"/>
    <property type="molecule type" value="Genomic_DNA"/>
</dbReference>